<dbReference type="STRING" id="1238182.C882_0262"/>
<evidence type="ECO:0000256" key="5">
    <source>
        <dbReference type="PROSITE-ProRule" id="PRU00284"/>
    </source>
</evidence>
<dbReference type="InterPro" id="IPR003660">
    <property type="entry name" value="HAMP_dom"/>
</dbReference>
<evidence type="ECO:0000256" key="2">
    <source>
        <dbReference type="ARBA" id="ARBA00022519"/>
    </source>
</evidence>
<dbReference type="EMBL" id="ANHY01000011">
    <property type="protein sequence ID" value="EKV29832.1"/>
    <property type="molecule type" value="Genomic_DNA"/>
</dbReference>
<dbReference type="PROSITE" id="PS50192">
    <property type="entry name" value="T_SNARE"/>
    <property type="match status" value="1"/>
</dbReference>
<keyword evidence="3 5" id="KW-0807">Transducer</keyword>
<dbReference type="RefSeq" id="WP_009540922.1">
    <property type="nucleotide sequence ID" value="NZ_ANHY01000011.1"/>
</dbReference>
<dbReference type="Gene3D" id="1.20.1440.210">
    <property type="match status" value="1"/>
</dbReference>
<comment type="caution">
    <text evidence="11">The sequence shown here is derived from an EMBL/GenBank/DDBJ whole genome shotgun (WGS) entry which is preliminary data.</text>
</comment>
<dbReference type="AlphaFoldDB" id="K9GX56"/>
<dbReference type="SMART" id="SM01358">
    <property type="entry name" value="HBM"/>
    <property type="match status" value="1"/>
</dbReference>
<dbReference type="PROSITE" id="PS50885">
    <property type="entry name" value="HAMP"/>
    <property type="match status" value="1"/>
</dbReference>
<dbReference type="InterPro" id="IPR004089">
    <property type="entry name" value="MCPsignal_dom"/>
</dbReference>
<dbReference type="Gene3D" id="1.10.287.950">
    <property type="entry name" value="Methyl-accepting chemotaxis protein"/>
    <property type="match status" value="1"/>
</dbReference>
<dbReference type="GO" id="GO:0007165">
    <property type="term" value="P:signal transduction"/>
    <property type="evidence" value="ECO:0007669"/>
    <property type="project" value="UniProtKB-KW"/>
</dbReference>
<keyword evidence="6" id="KW-0472">Membrane</keyword>
<proteinExistence type="inferred from homology"/>
<evidence type="ECO:0000256" key="4">
    <source>
        <dbReference type="ARBA" id="ARBA00029447"/>
    </source>
</evidence>
<dbReference type="Pfam" id="PF12729">
    <property type="entry name" value="4HB_MCP_1"/>
    <property type="match status" value="1"/>
</dbReference>
<accession>K9GX56</accession>
<dbReference type="CDD" id="cd06225">
    <property type="entry name" value="HAMP"/>
    <property type="match status" value="1"/>
</dbReference>
<feature type="domain" description="T-SNARE coiled-coil homology" evidence="8">
    <location>
        <begin position="567"/>
        <end position="629"/>
    </location>
</feature>
<dbReference type="SUPFAM" id="SSF58104">
    <property type="entry name" value="Methyl-accepting chemotaxis protein (MCP) signaling domain"/>
    <property type="match status" value="1"/>
</dbReference>
<dbReference type="Pfam" id="PF00672">
    <property type="entry name" value="HAMP"/>
    <property type="match status" value="1"/>
</dbReference>
<sequence length="671" mass="70988">MTFLDNMKVAAKVSLGFGIVLVLLVVTGIVSGVGFNSVDGMFESYRHLARETNEVGRIQANMLETRMGAKDFLIDGSEAAMARVRERAETTLSLAEETRGLLKDTEQAKIQLLDEVQQALRNYRDGFEQIVSHQSDRNAAVMTLNTVGPQIEQALTSVMESAYEDGDTEAAYRGGVALRALLLARLNVNRFLVDNSDAAFDRVSSELAAFDQRLIELNNNTTDFERRKLTGTAETLSGEYREAFNTAAAAIRARNAVVDGTLNQIGPAVGRDVETVKLEIKAAQDDLGPRVEASIHDSVLLTVGLGAAALVLGIGAAFLIGRGISQPVTAMTGAMARLADGDETTEVPAQGRKDEVGKMAAAVQVFKDNMIRANKLAAEQEKEREAREQRARYIEDLAHRFDSDVSSVLEAVSSASTELSSTAESMSSIAEETTRQATAVAAAADQASTNVQTVASAAEELSSSISEIGRQVNHSAEISRSAAEQAQHTNEVVQGLAESAQRIGDVVAMITDIADQTNLLALNATIEAARAGDAGKGFAVVANEVKSLANQTSKATEDISKQIGGIQGETQKAVEAITTIGKTVNEISEVASAIASAVEEQNAATSEIARNTNEASAGTHDVSSNIAGVTSAADEAGHAATQVMEATGQLSQQSEQLRGVVQEFLTNVRAA</sequence>
<evidence type="ECO:0000259" key="9">
    <source>
        <dbReference type="PROSITE" id="PS50885"/>
    </source>
</evidence>
<keyword evidence="2" id="KW-0997">Cell inner membrane</keyword>
<dbReference type="Proteomes" id="UP000009881">
    <property type="component" value="Unassembled WGS sequence"/>
</dbReference>
<dbReference type="InterPro" id="IPR000727">
    <property type="entry name" value="T_SNARE_dom"/>
</dbReference>
<evidence type="ECO:0000256" key="1">
    <source>
        <dbReference type="ARBA" id="ARBA00004429"/>
    </source>
</evidence>
<protein>
    <submittedName>
        <fullName evidence="11">Methyl-accepting chemotaxis protein</fullName>
    </submittedName>
</protein>
<dbReference type="PROSITE" id="PS51753">
    <property type="entry name" value="HBM"/>
    <property type="match status" value="1"/>
</dbReference>
<dbReference type="PATRIC" id="fig|1238182.3.peg.2477"/>
<dbReference type="PANTHER" id="PTHR32089:SF112">
    <property type="entry name" value="LYSOZYME-LIKE PROTEIN-RELATED"/>
    <property type="match status" value="1"/>
</dbReference>
<dbReference type="PANTHER" id="PTHR32089">
    <property type="entry name" value="METHYL-ACCEPTING CHEMOTAXIS PROTEIN MCPB"/>
    <property type="match status" value="1"/>
</dbReference>
<feature type="transmembrane region" description="Helical" evidence="6">
    <location>
        <begin position="299"/>
        <end position="321"/>
    </location>
</feature>
<reference evidence="11 12" key="1">
    <citation type="journal article" date="2013" name="Genome Announc.">
        <title>Draft Genome Sequence of an Alphaproteobacterium, Caenispirillum salinarum AK4(T), Isolated from a Solar Saltern.</title>
        <authorList>
            <person name="Khatri I."/>
            <person name="Singh A."/>
            <person name="Korpole S."/>
            <person name="Pinnaka A.K."/>
            <person name="Subramanian S."/>
        </authorList>
    </citation>
    <scope>NUCLEOTIDE SEQUENCE [LARGE SCALE GENOMIC DNA]</scope>
    <source>
        <strain evidence="11 12">AK4</strain>
    </source>
</reference>
<dbReference type="SMART" id="SM00283">
    <property type="entry name" value="MA"/>
    <property type="match status" value="1"/>
</dbReference>
<dbReference type="SMART" id="SM00304">
    <property type="entry name" value="HAMP"/>
    <property type="match status" value="1"/>
</dbReference>
<feature type="domain" description="HAMP" evidence="9">
    <location>
        <begin position="322"/>
        <end position="375"/>
    </location>
</feature>
<feature type="transmembrane region" description="Helical" evidence="6">
    <location>
        <begin position="15"/>
        <end position="38"/>
    </location>
</feature>
<evidence type="ECO:0000256" key="6">
    <source>
        <dbReference type="SAM" id="Phobius"/>
    </source>
</evidence>
<dbReference type="GO" id="GO:0005886">
    <property type="term" value="C:plasma membrane"/>
    <property type="evidence" value="ECO:0007669"/>
    <property type="project" value="UniProtKB-SubCell"/>
</dbReference>
<keyword evidence="2" id="KW-1003">Cell membrane</keyword>
<organism evidence="11 12">
    <name type="scientific">Caenispirillum salinarum AK4</name>
    <dbReference type="NCBI Taxonomy" id="1238182"/>
    <lineage>
        <taxon>Bacteria</taxon>
        <taxon>Pseudomonadati</taxon>
        <taxon>Pseudomonadota</taxon>
        <taxon>Alphaproteobacteria</taxon>
        <taxon>Rhodospirillales</taxon>
        <taxon>Novispirillaceae</taxon>
        <taxon>Caenispirillum</taxon>
    </lineage>
</organism>
<dbReference type="InterPro" id="IPR024478">
    <property type="entry name" value="HlyB_4HB_MCP"/>
</dbReference>
<keyword evidence="6" id="KW-1133">Transmembrane helix</keyword>
<name>K9GX56_9PROT</name>
<evidence type="ECO:0000259" key="10">
    <source>
        <dbReference type="PROSITE" id="PS51753"/>
    </source>
</evidence>
<evidence type="ECO:0000259" key="8">
    <source>
        <dbReference type="PROSITE" id="PS50192"/>
    </source>
</evidence>
<keyword evidence="6" id="KW-0812">Transmembrane</keyword>
<evidence type="ECO:0000313" key="11">
    <source>
        <dbReference type="EMBL" id="EKV29832.1"/>
    </source>
</evidence>
<evidence type="ECO:0000259" key="7">
    <source>
        <dbReference type="PROSITE" id="PS50111"/>
    </source>
</evidence>
<feature type="domain" description="HBM" evidence="10">
    <location>
        <begin position="47"/>
        <end position="288"/>
    </location>
</feature>
<dbReference type="Pfam" id="PF00015">
    <property type="entry name" value="MCPsignal"/>
    <property type="match status" value="1"/>
</dbReference>
<dbReference type="eggNOG" id="COG0840">
    <property type="taxonomic scope" value="Bacteria"/>
</dbReference>
<dbReference type="InterPro" id="IPR032255">
    <property type="entry name" value="HBM"/>
</dbReference>
<dbReference type="PROSITE" id="PS50111">
    <property type="entry name" value="CHEMOTAXIS_TRANSDUC_2"/>
    <property type="match status" value="1"/>
</dbReference>
<evidence type="ECO:0000256" key="3">
    <source>
        <dbReference type="ARBA" id="ARBA00023224"/>
    </source>
</evidence>
<comment type="similarity">
    <text evidence="4">Belongs to the methyl-accepting chemotaxis (MCP) protein family.</text>
</comment>
<keyword evidence="12" id="KW-1185">Reference proteome</keyword>
<comment type="subcellular location">
    <subcellularLocation>
        <location evidence="1">Cell inner membrane</location>
        <topology evidence="1">Multi-pass membrane protein</topology>
    </subcellularLocation>
</comment>
<gene>
    <name evidence="11" type="ORF">C882_0262</name>
</gene>
<dbReference type="Gene3D" id="6.10.340.10">
    <property type="match status" value="1"/>
</dbReference>
<dbReference type="OrthoDB" id="3378718at2"/>
<feature type="domain" description="Methyl-accepting transducer" evidence="7">
    <location>
        <begin position="408"/>
        <end position="651"/>
    </location>
</feature>
<evidence type="ECO:0000313" key="12">
    <source>
        <dbReference type="Proteomes" id="UP000009881"/>
    </source>
</evidence>